<protein>
    <recommendedName>
        <fullName evidence="8">WD40 repeat-like protein</fullName>
    </recommendedName>
</protein>
<feature type="compositionally biased region" description="Low complexity" evidence="4">
    <location>
        <begin position="434"/>
        <end position="443"/>
    </location>
</feature>
<evidence type="ECO:0000313" key="6">
    <source>
        <dbReference type="EMBL" id="KAJ2926583.1"/>
    </source>
</evidence>
<organism evidence="6 7">
    <name type="scientific">Candolleomyces eurysporus</name>
    <dbReference type="NCBI Taxonomy" id="2828524"/>
    <lineage>
        <taxon>Eukaryota</taxon>
        <taxon>Fungi</taxon>
        <taxon>Dikarya</taxon>
        <taxon>Basidiomycota</taxon>
        <taxon>Agaricomycotina</taxon>
        <taxon>Agaricomycetes</taxon>
        <taxon>Agaricomycetidae</taxon>
        <taxon>Agaricales</taxon>
        <taxon>Agaricineae</taxon>
        <taxon>Psathyrellaceae</taxon>
        <taxon>Candolleomyces</taxon>
    </lineage>
</organism>
<evidence type="ECO:0000256" key="1">
    <source>
        <dbReference type="ARBA" id="ARBA00022574"/>
    </source>
</evidence>
<keyword evidence="1 3" id="KW-0853">WD repeat</keyword>
<dbReference type="AlphaFoldDB" id="A0A9W8J9A5"/>
<dbReference type="InterPro" id="IPR001680">
    <property type="entry name" value="WD40_rpt"/>
</dbReference>
<dbReference type="Proteomes" id="UP001140091">
    <property type="component" value="Unassembled WGS sequence"/>
</dbReference>
<dbReference type="PANTHER" id="PTHR22838">
    <property type="entry name" value="WD REPEAT PROTEIN 26-RELATED"/>
    <property type="match status" value="1"/>
</dbReference>
<keyword evidence="2" id="KW-0677">Repeat</keyword>
<dbReference type="InterPro" id="IPR051350">
    <property type="entry name" value="WD_repeat-ST_regulator"/>
</dbReference>
<dbReference type="SUPFAM" id="SSF50978">
    <property type="entry name" value="WD40 repeat-like"/>
    <property type="match status" value="1"/>
</dbReference>
<feature type="repeat" description="WD" evidence="3">
    <location>
        <begin position="557"/>
        <end position="590"/>
    </location>
</feature>
<dbReference type="PROSITE" id="PS50082">
    <property type="entry name" value="WD_REPEATS_2"/>
    <property type="match status" value="2"/>
</dbReference>
<dbReference type="PANTHER" id="PTHR22838:SF0">
    <property type="entry name" value="WD REPEAT-CONTAINING PROTEIN 26"/>
    <property type="match status" value="1"/>
</dbReference>
<accession>A0A9W8J9A5</accession>
<feature type="non-terminal residue" evidence="6">
    <location>
        <position position="924"/>
    </location>
</feature>
<dbReference type="InterPro" id="IPR015943">
    <property type="entry name" value="WD40/YVTN_repeat-like_dom_sf"/>
</dbReference>
<dbReference type="EMBL" id="JANBPK010001053">
    <property type="protein sequence ID" value="KAJ2926583.1"/>
    <property type="molecule type" value="Genomic_DNA"/>
</dbReference>
<feature type="compositionally biased region" description="Polar residues" evidence="4">
    <location>
        <begin position="376"/>
        <end position="389"/>
    </location>
</feature>
<dbReference type="Gene3D" id="2.130.10.10">
    <property type="entry name" value="YVTN repeat-like/Quinoprotein amine dehydrogenase"/>
    <property type="match status" value="2"/>
</dbReference>
<dbReference type="InterPro" id="IPR036322">
    <property type="entry name" value="WD40_repeat_dom_sf"/>
</dbReference>
<sequence length="924" mass="102010">MPRENAADLFPRKVSHVARDSTPSFDVHPGGQRRSKRRKWGKAHLHIPRPTVSEDLDQEKFPDYLEALANDVKTFLNCLNEFPEFTDEAVNASILSFEGDLRYWSSCLREYPKQFRNPAVQRYIHELSQEMGDHINGITSSLCMFIEVGVPTIRFAQKHGSSNLLNLSTIATFFSAVTATTMQFSYELDPAQTSSAIVNTFWFSSLVFSIAAAVNSLLGLTWKQAMYRSPGHRVPWWVLIWIKRSPLVFLVLSVACFSIGLCAFSYASNQPHITSTFTTVLTAFTSFGLAAVSAWFASERWAFSRHRGQKWLSDVLKETTNEFIRHPAISWLYKLTKFLSRNIVKFNELVSNVFSGFSESCCFRRHSDGESDDIEANTSSTSGRQQSEPPGSPEPNRAQSSTMTLAALPSTSTIRLPPALPQSPPPPPPPPVNSPTSPNDVVPETPASPPAAEGQPPAMSHGKLLWKNAIRTVKLHSNINASSSGSHPMTMLASRPIPERKGTGSSSIGTGMTGLASAFSGAGERRRTLMPEPVSNVKSRLSALVPKLALLETTQDLPAHSALVRHIQFSPDGKYLATSSWDRTSVIYKVGDPFVSHKILGHTHGFVGQVAWSPTGNILLTKLKQGIKVWTAENGVCTKTINREMSVETLTWMPDGDSFLSVEAPSPVAVSPSVPTAEQSIVTRIDIKGKVLDSYDLGRIKLYDVAVMPDSTRIVGVGTLLESPTGLKPSKSRDEKRLVVYNLETKQVESQTPVLNDVRDITIAQARSGTIALISYENKAPPQLWKIELLKEQDNNAMVARLILRHTYMPKIPVDFAGPSYFGGQNNELVLCAGKAGDIHIWDQESAALLHLIPAKVHGGDLTCIAWNHAAEDPYMFATGSHDGGVRVWTRLSDELDDPNHFPISVSRPFRYDRFNEYPGQHKI</sequence>
<evidence type="ECO:0000313" key="7">
    <source>
        <dbReference type="Proteomes" id="UP001140091"/>
    </source>
</evidence>
<feature type="region of interest" description="Disordered" evidence="4">
    <location>
        <begin position="1"/>
        <end position="41"/>
    </location>
</feature>
<comment type="caution">
    <text evidence="6">The sequence shown here is derived from an EMBL/GenBank/DDBJ whole genome shotgun (WGS) entry which is preliminary data.</text>
</comment>
<proteinExistence type="predicted"/>
<feature type="transmembrane region" description="Helical" evidence="5">
    <location>
        <begin position="164"/>
        <end position="184"/>
    </location>
</feature>
<feature type="transmembrane region" description="Helical" evidence="5">
    <location>
        <begin position="196"/>
        <end position="218"/>
    </location>
</feature>
<evidence type="ECO:0008006" key="8">
    <source>
        <dbReference type="Google" id="ProtNLM"/>
    </source>
</evidence>
<reference evidence="6" key="1">
    <citation type="submission" date="2022-06" db="EMBL/GenBank/DDBJ databases">
        <title>Genome Sequence of Candolleomyces eurysporus.</title>
        <authorList>
            <person name="Buettner E."/>
        </authorList>
    </citation>
    <scope>NUCLEOTIDE SEQUENCE</scope>
    <source>
        <strain evidence="6">VTCC 930004</strain>
    </source>
</reference>
<feature type="region of interest" description="Disordered" evidence="4">
    <location>
        <begin position="414"/>
        <end position="459"/>
    </location>
</feature>
<feature type="region of interest" description="Disordered" evidence="4">
    <location>
        <begin position="368"/>
        <end position="402"/>
    </location>
</feature>
<keyword evidence="7" id="KW-1185">Reference proteome</keyword>
<dbReference type="OrthoDB" id="972532at2759"/>
<gene>
    <name evidence="6" type="ORF">H1R20_g10518</name>
</gene>
<evidence type="ECO:0000256" key="5">
    <source>
        <dbReference type="SAM" id="Phobius"/>
    </source>
</evidence>
<evidence type="ECO:0000256" key="2">
    <source>
        <dbReference type="ARBA" id="ARBA00022737"/>
    </source>
</evidence>
<keyword evidence="5" id="KW-1133">Transmembrane helix</keyword>
<name>A0A9W8J9A5_9AGAR</name>
<keyword evidence="5" id="KW-0812">Transmembrane</keyword>
<feature type="transmembrane region" description="Helical" evidence="5">
    <location>
        <begin position="247"/>
        <end position="267"/>
    </location>
</feature>
<evidence type="ECO:0000256" key="4">
    <source>
        <dbReference type="SAM" id="MobiDB-lite"/>
    </source>
</evidence>
<dbReference type="PROSITE" id="PS50294">
    <property type="entry name" value="WD_REPEATS_REGION"/>
    <property type="match status" value="1"/>
</dbReference>
<keyword evidence="5" id="KW-0472">Membrane</keyword>
<evidence type="ECO:0000256" key="3">
    <source>
        <dbReference type="PROSITE-ProRule" id="PRU00221"/>
    </source>
</evidence>
<feature type="compositionally biased region" description="Pro residues" evidence="4">
    <location>
        <begin position="418"/>
        <end position="433"/>
    </location>
</feature>
<dbReference type="GO" id="GO:0043161">
    <property type="term" value="P:proteasome-mediated ubiquitin-dependent protein catabolic process"/>
    <property type="evidence" value="ECO:0007669"/>
    <property type="project" value="TreeGrafter"/>
</dbReference>
<dbReference type="Pfam" id="PF00400">
    <property type="entry name" value="WD40"/>
    <property type="match status" value="2"/>
</dbReference>
<feature type="repeat" description="WD" evidence="3">
    <location>
        <begin position="855"/>
        <end position="889"/>
    </location>
</feature>
<feature type="compositionally biased region" description="Basic residues" evidence="4">
    <location>
        <begin position="31"/>
        <end position="41"/>
    </location>
</feature>
<dbReference type="GO" id="GO:0034657">
    <property type="term" value="C:GID complex"/>
    <property type="evidence" value="ECO:0007669"/>
    <property type="project" value="TreeGrafter"/>
</dbReference>
<dbReference type="SMART" id="SM00320">
    <property type="entry name" value="WD40"/>
    <property type="match status" value="3"/>
</dbReference>